<evidence type="ECO:0000313" key="7">
    <source>
        <dbReference type="EMBL" id="ACT56647.1"/>
    </source>
</evidence>
<dbReference type="AlphaFoldDB" id="C6XHA2"/>
<dbReference type="Proteomes" id="UP000002744">
    <property type="component" value="Chromosome"/>
</dbReference>
<evidence type="ECO:0000256" key="1">
    <source>
        <dbReference type="ARBA" id="ARBA00004370"/>
    </source>
</evidence>
<gene>
    <name evidence="7" type="ordered locus">CLIBASIA_00285</name>
</gene>
<dbReference type="SMR" id="C6XHA2"/>
<keyword evidence="2" id="KW-0813">Transport</keyword>
<dbReference type="InterPro" id="IPR038532">
    <property type="entry name" value="NDUFS4-like_sf"/>
</dbReference>
<dbReference type="STRING" id="537021.CLIBASIA_00285"/>
<keyword evidence="5" id="KW-0249">Electron transport</keyword>
<dbReference type="KEGG" id="las:CLIBASIA_00285"/>
<evidence type="ECO:0000256" key="5">
    <source>
        <dbReference type="ARBA" id="ARBA00022982"/>
    </source>
</evidence>
<dbReference type="HOGENOM" id="CLU_077196_4_1_5"/>
<evidence type="ECO:0000256" key="4">
    <source>
        <dbReference type="ARBA" id="ARBA00022946"/>
    </source>
</evidence>
<protein>
    <submittedName>
        <fullName evidence="7">Putative oxidoreductase protein</fullName>
    </submittedName>
</protein>
<dbReference type="GO" id="GO:0016020">
    <property type="term" value="C:membrane"/>
    <property type="evidence" value="ECO:0007669"/>
    <property type="project" value="UniProtKB-SubCell"/>
</dbReference>
<evidence type="ECO:0000256" key="3">
    <source>
        <dbReference type="ARBA" id="ARBA00022660"/>
    </source>
</evidence>
<evidence type="ECO:0000256" key="6">
    <source>
        <dbReference type="ARBA" id="ARBA00023136"/>
    </source>
</evidence>
<dbReference type="InterPro" id="IPR006885">
    <property type="entry name" value="NADH_UbQ_FeS_4_mit-like"/>
</dbReference>
<reference evidence="7 8" key="1">
    <citation type="journal article" date="2009" name="Mol. Plant Microbe Interact.">
        <title>Complete genome sequence of citrus huanglongbing bacterium, 'Candidatus Liberibacter asiaticus' obtained through metagenomics.</title>
        <authorList>
            <person name="Duan Y."/>
            <person name="Zhou L."/>
            <person name="Hall D.G."/>
            <person name="Li W."/>
            <person name="Doddapaneni H."/>
            <person name="Lin H."/>
            <person name="Liu L."/>
            <person name="Vahling C.M."/>
            <person name="Gabriel D.W."/>
            <person name="Williams K.P."/>
            <person name="Dickerman A."/>
            <person name="Sun Y."/>
            <person name="Gottwald T."/>
        </authorList>
    </citation>
    <scope>NUCLEOTIDE SEQUENCE [LARGE SCALE GENOMIC DNA]</scope>
    <source>
        <strain evidence="8">psy62</strain>
    </source>
</reference>
<evidence type="ECO:0000313" key="8">
    <source>
        <dbReference type="Proteomes" id="UP000002744"/>
    </source>
</evidence>
<dbReference type="EMBL" id="CP001677">
    <property type="protein sequence ID" value="ACT56647.1"/>
    <property type="molecule type" value="Genomic_DNA"/>
</dbReference>
<name>C6XHA2_LIBAP</name>
<keyword evidence="6" id="KW-0472">Membrane</keyword>
<sequence length="78" mass="9165">MLEFEKITPPYIEPLLGYTSSKDTLQQVKLFFPSLEAAEKYASDHGIQYCVIPSCKESQKELSYQRNFSYDRLEPWTH</sequence>
<dbReference type="Pfam" id="PF04800">
    <property type="entry name" value="NDUS4"/>
    <property type="match status" value="1"/>
</dbReference>
<dbReference type="Gene3D" id="3.30.160.190">
    <property type="entry name" value="atu1810 like domain"/>
    <property type="match status" value="1"/>
</dbReference>
<dbReference type="eggNOG" id="ENOG5032RJS">
    <property type="taxonomic scope" value="Bacteria"/>
</dbReference>
<evidence type="ECO:0000256" key="2">
    <source>
        <dbReference type="ARBA" id="ARBA00022448"/>
    </source>
</evidence>
<proteinExistence type="predicted"/>
<keyword evidence="4" id="KW-0809">Transit peptide</keyword>
<keyword evidence="3" id="KW-0679">Respiratory chain</keyword>
<organism evidence="7 8">
    <name type="scientific">Liberibacter asiaticus (strain psy62)</name>
    <dbReference type="NCBI Taxonomy" id="537021"/>
    <lineage>
        <taxon>Bacteria</taxon>
        <taxon>Pseudomonadati</taxon>
        <taxon>Pseudomonadota</taxon>
        <taxon>Alphaproteobacteria</taxon>
        <taxon>Hyphomicrobiales</taxon>
        <taxon>Rhizobiaceae</taxon>
        <taxon>Liberibacter</taxon>
    </lineage>
</organism>
<comment type="subcellular location">
    <subcellularLocation>
        <location evidence="1">Membrane</location>
    </subcellularLocation>
</comment>
<reference evidence="7 8" key="2">
    <citation type="journal article" date="2011" name="Appl. Environ. Microbiol.">
        <title>Diversity and plasticity of the intracellular plant pathogen and insect symbiont, 'Candidatus Liberibacter asiaticus', revealed by hyper variable prophage genes with intragenic tandem repeats.</title>
        <authorList>
            <person name="Zhou L."/>
            <person name="Powell C.A."/>
            <person name="Hoffman M.T."/>
            <person name="Li W."/>
            <person name="Fan G."/>
            <person name="Liu B."/>
            <person name="Lin H."/>
            <person name="Duan Y."/>
        </authorList>
    </citation>
    <scope>NUCLEOTIDE SEQUENCE [LARGE SCALE GENOMIC DNA]</scope>
    <source>
        <strain evidence="8">psy62</strain>
    </source>
</reference>
<accession>C6XHA2</accession>
<dbReference type="GO" id="GO:0022900">
    <property type="term" value="P:electron transport chain"/>
    <property type="evidence" value="ECO:0007669"/>
    <property type="project" value="InterPro"/>
</dbReference>